<dbReference type="Gramene" id="TVU33068">
    <property type="protein sequence ID" value="TVU33068"/>
    <property type="gene ID" value="EJB05_24853"/>
</dbReference>
<comment type="caution">
    <text evidence="1">The sequence shown here is derived from an EMBL/GenBank/DDBJ whole genome shotgun (WGS) entry which is preliminary data.</text>
</comment>
<accession>A0A5J9VBN3</accession>
<gene>
    <name evidence="1" type="ORF">EJB05_24853</name>
</gene>
<evidence type="ECO:0000313" key="1">
    <source>
        <dbReference type="EMBL" id="TVU33068.1"/>
    </source>
</evidence>
<reference evidence="1 2" key="1">
    <citation type="journal article" date="2019" name="Sci. Rep.">
        <title>A high-quality genome of Eragrostis curvula grass provides insights into Poaceae evolution and supports new strategies to enhance forage quality.</title>
        <authorList>
            <person name="Carballo J."/>
            <person name="Santos B.A.C.M."/>
            <person name="Zappacosta D."/>
            <person name="Garbus I."/>
            <person name="Selva J.P."/>
            <person name="Gallo C.A."/>
            <person name="Diaz A."/>
            <person name="Albertini E."/>
            <person name="Caccamo M."/>
            <person name="Echenique V."/>
        </authorList>
    </citation>
    <scope>NUCLEOTIDE SEQUENCE [LARGE SCALE GENOMIC DNA]</scope>
    <source>
        <strain evidence="2">cv. Victoria</strain>
        <tissue evidence="1">Leaf</tissue>
    </source>
</reference>
<dbReference type="AlphaFoldDB" id="A0A5J9VBN3"/>
<evidence type="ECO:0000313" key="2">
    <source>
        <dbReference type="Proteomes" id="UP000324897"/>
    </source>
</evidence>
<sequence>MPTPKQQLLVSTAGRVLPPPPPPDLVCCPRPLVVPVFLVVVARDCRHIHVASEWRPTHFFFLMILFPKKVGFNLTNLDFVHFCSDFPGDRNLSDIYADLMDLCMREVLAEMPGQLSCSL</sequence>
<keyword evidence="2" id="KW-1185">Reference proteome</keyword>
<dbReference type="EMBL" id="RWGY01000011">
    <property type="protein sequence ID" value="TVU33068.1"/>
    <property type="molecule type" value="Genomic_DNA"/>
</dbReference>
<organism evidence="1 2">
    <name type="scientific">Eragrostis curvula</name>
    <name type="common">weeping love grass</name>
    <dbReference type="NCBI Taxonomy" id="38414"/>
    <lineage>
        <taxon>Eukaryota</taxon>
        <taxon>Viridiplantae</taxon>
        <taxon>Streptophyta</taxon>
        <taxon>Embryophyta</taxon>
        <taxon>Tracheophyta</taxon>
        <taxon>Spermatophyta</taxon>
        <taxon>Magnoliopsida</taxon>
        <taxon>Liliopsida</taxon>
        <taxon>Poales</taxon>
        <taxon>Poaceae</taxon>
        <taxon>PACMAD clade</taxon>
        <taxon>Chloridoideae</taxon>
        <taxon>Eragrostideae</taxon>
        <taxon>Eragrostidinae</taxon>
        <taxon>Eragrostis</taxon>
    </lineage>
</organism>
<protein>
    <submittedName>
        <fullName evidence="1">Uncharacterized protein</fullName>
    </submittedName>
</protein>
<dbReference type="Proteomes" id="UP000324897">
    <property type="component" value="Chromosome 1"/>
</dbReference>
<name>A0A5J9VBN3_9POAL</name>
<proteinExistence type="predicted"/>